<dbReference type="EMBL" id="CP163444">
    <property type="protein sequence ID" value="XDQ76412.1"/>
    <property type="molecule type" value="Genomic_DNA"/>
</dbReference>
<feature type="region of interest" description="Disordered" evidence="1">
    <location>
        <begin position="212"/>
        <end position="249"/>
    </location>
</feature>
<evidence type="ECO:0000313" key="2">
    <source>
        <dbReference type="EMBL" id="XDQ76412.1"/>
    </source>
</evidence>
<name>A0AB39T8U9_9ACTN</name>
<dbReference type="Pfam" id="PF21997">
    <property type="entry name" value="DUF6928"/>
    <property type="match status" value="1"/>
</dbReference>
<organism evidence="2">
    <name type="scientific">Streptomyces sp. R44</name>
    <dbReference type="NCBI Taxonomy" id="3238633"/>
    <lineage>
        <taxon>Bacteria</taxon>
        <taxon>Bacillati</taxon>
        <taxon>Actinomycetota</taxon>
        <taxon>Actinomycetes</taxon>
        <taxon>Kitasatosporales</taxon>
        <taxon>Streptomycetaceae</taxon>
        <taxon>Streptomyces</taxon>
    </lineage>
</organism>
<reference evidence="2" key="1">
    <citation type="submission" date="2024-07" db="EMBL/GenBank/DDBJ databases">
        <authorList>
            <person name="Yu S.T."/>
        </authorList>
    </citation>
    <scope>NUCLEOTIDE SEQUENCE</scope>
    <source>
        <strain evidence="2">R44</strain>
    </source>
</reference>
<gene>
    <name evidence="2" type="ORF">AB5J54_40480</name>
</gene>
<accession>A0AB39T8U9</accession>
<feature type="compositionally biased region" description="Basic and acidic residues" evidence="1">
    <location>
        <begin position="212"/>
        <end position="227"/>
    </location>
</feature>
<dbReference type="InterPro" id="IPR053847">
    <property type="entry name" value="DUF6928"/>
</dbReference>
<protein>
    <submittedName>
        <fullName evidence="2">Uncharacterized protein</fullName>
    </submittedName>
</protein>
<dbReference type="AlphaFoldDB" id="A0AB39T8U9"/>
<evidence type="ECO:0000256" key="1">
    <source>
        <dbReference type="SAM" id="MobiDB-lite"/>
    </source>
</evidence>
<proteinExistence type="predicted"/>
<sequence length="249" mass="26978">MGAKTALLAYADGDVASSLREAGEPEGAGTAALVAQVFPGWGMELTEGDVLGEATYPPEGLTYAASFPGVDLVCDRRLMFDRPSELPTHLLEAAAGRRVILHAMHSVSDWLAFAVWEEGCLRRSLSLSPDGGIVENIGDPFPFEMPYWAGDRPVESHLGWGEEPYALPFHPLDLGNEALRALFGFLLEGRPLPEDVDSDEVPLLGFALTDPDAPRRAQERAAREAAARRMQRRSLRLGPDGSWREAVGG</sequence>
<dbReference type="RefSeq" id="WP_369149011.1">
    <property type="nucleotide sequence ID" value="NZ_CP163444.1"/>
</dbReference>